<organism evidence="2 3">
    <name type="scientific">Cohnella xylanilytica</name>
    <dbReference type="NCBI Taxonomy" id="557555"/>
    <lineage>
        <taxon>Bacteria</taxon>
        <taxon>Bacillati</taxon>
        <taxon>Bacillota</taxon>
        <taxon>Bacilli</taxon>
        <taxon>Bacillales</taxon>
        <taxon>Paenibacillaceae</taxon>
        <taxon>Cohnella</taxon>
    </lineage>
</organism>
<comment type="caution">
    <text evidence="2">The sequence shown here is derived from an EMBL/GenBank/DDBJ whole genome shotgun (WGS) entry which is preliminary data.</text>
</comment>
<sequence length="383" mass="39853">MERCYDVVVLGAGIAGSAMAGALAARGWDTLALDRADPPVHKVCGEFLSPESRSSLEALGLGGILDGLPASPIEAVRLVSASGRSSRFPLPVPALGVSRPALDGALLGEAAKHGAELRRATTALSVAPEGRQYRIEARGREGGLTFRSRAVIGAWGRNAPAGLAGEVRRPAEVGNVGWKVHMEGVTAGTDVELYFFPGGYVGVAPVGGGTVNVAALVDRTLMREAGSAPEGWLRAAASLHAGFAERIRGGRPVPGTEKAVAPVRISRKPRAWGSRFPLVGDAAMVVPPLCGDGMAMALRSAELCAPLADRYLRGEIGLERWRLAYASALRKPFAGPSRWGRLLQSALGQPALSSLLMRIGSGAPELALRAFLATRVSSPSGRP</sequence>
<accession>A0A841TSG3</accession>
<dbReference type="SUPFAM" id="SSF51905">
    <property type="entry name" value="FAD/NAD(P)-binding domain"/>
    <property type="match status" value="1"/>
</dbReference>
<dbReference type="Gene3D" id="3.50.50.60">
    <property type="entry name" value="FAD/NAD(P)-binding domain"/>
    <property type="match status" value="1"/>
</dbReference>
<dbReference type="InterPro" id="IPR050407">
    <property type="entry name" value="Geranylgeranyl_reductase"/>
</dbReference>
<dbReference type="PRINTS" id="PR00420">
    <property type="entry name" value="RNGMNOXGNASE"/>
</dbReference>
<dbReference type="Pfam" id="PF01494">
    <property type="entry name" value="FAD_binding_3"/>
    <property type="match status" value="1"/>
</dbReference>
<name>A0A841TSG3_9BACL</name>
<dbReference type="EMBL" id="JACJVR010000013">
    <property type="protein sequence ID" value="MBB6690639.1"/>
    <property type="molecule type" value="Genomic_DNA"/>
</dbReference>
<reference evidence="2 3" key="1">
    <citation type="submission" date="2020-08" db="EMBL/GenBank/DDBJ databases">
        <title>Cohnella phylogeny.</title>
        <authorList>
            <person name="Dunlap C."/>
        </authorList>
    </citation>
    <scope>NUCLEOTIDE SEQUENCE [LARGE SCALE GENOMIC DNA]</scope>
    <source>
        <strain evidence="2 3">DSM 25239</strain>
    </source>
</reference>
<keyword evidence="2" id="KW-0560">Oxidoreductase</keyword>
<evidence type="ECO:0000313" key="3">
    <source>
        <dbReference type="Proteomes" id="UP000553776"/>
    </source>
</evidence>
<protein>
    <submittedName>
        <fullName evidence="2">FAD-dependent monooxygenase</fullName>
    </submittedName>
</protein>
<dbReference type="PANTHER" id="PTHR42685">
    <property type="entry name" value="GERANYLGERANYL DIPHOSPHATE REDUCTASE"/>
    <property type="match status" value="1"/>
</dbReference>
<dbReference type="PANTHER" id="PTHR42685:SF22">
    <property type="entry name" value="CONDITIONED MEDIUM FACTOR RECEPTOR 1"/>
    <property type="match status" value="1"/>
</dbReference>
<dbReference type="AlphaFoldDB" id="A0A841TSG3"/>
<keyword evidence="3" id="KW-1185">Reference proteome</keyword>
<dbReference type="GO" id="GO:0071949">
    <property type="term" value="F:FAD binding"/>
    <property type="evidence" value="ECO:0007669"/>
    <property type="project" value="InterPro"/>
</dbReference>
<dbReference type="InterPro" id="IPR002938">
    <property type="entry name" value="FAD-bd"/>
</dbReference>
<gene>
    <name evidence="2" type="ORF">H7B90_04400</name>
</gene>
<proteinExistence type="predicted"/>
<keyword evidence="2" id="KW-0503">Monooxygenase</keyword>
<feature type="domain" description="FAD-binding" evidence="1">
    <location>
        <begin position="5"/>
        <end position="309"/>
    </location>
</feature>
<dbReference type="InterPro" id="IPR036188">
    <property type="entry name" value="FAD/NAD-bd_sf"/>
</dbReference>
<evidence type="ECO:0000313" key="2">
    <source>
        <dbReference type="EMBL" id="MBB6690639.1"/>
    </source>
</evidence>
<dbReference type="GO" id="GO:0004497">
    <property type="term" value="F:monooxygenase activity"/>
    <property type="evidence" value="ECO:0007669"/>
    <property type="project" value="UniProtKB-KW"/>
</dbReference>
<dbReference type="Proteomes" id="UP000553776">
    <property type="component" value="Unassembled WGS sequence"/>
</dbReference>
<evidence type="ECO:0000259" key="1">
    <source>
        <dbReference type="Pfam" id="PF01494"/>
    </source>
</evidence>